<keyword evidence="11" id="KW-0969">Cilium</keyword>
<evidence type="ECO:0000259" key="9">
    <source>
        <dbReference type="Pfam" id="PF01618"/>
    </source>
</evidence>
<feature type="domain" description="MotA/TolQ/ExbB proton channel" evidence="9">
    <location>
        <begin position="103"/>
        <end position="221"/>
    </location>
</feature>
<dbReference type="GO" id="GO:0071978">
    <property type="term" value="P:bacterial-type flagellum-dependent swarming motility"/>
    <property type="evidence" value="ECO:0007669"/>
    <property type="project" value="InterPro"/>
</dbReference>
<feature type="domain" description="Motility protein A N-terminal" evidence="10">
    <location>
        <begin position="8"/>
        <end position="90"/>
    </location>
</feature>
<feature type="transmembrane region" description="Helical" evidence="8">
    <location>
        <begin position="5"/>
        <end position="24"/>
    </location>
</feature>
<dbReference type="PANTHER" id="PTHR30433:SF3">
    <property type="entry name" value="MOTILITY PROTEIN A"/>
    <property type="match status" value="1"/>
</dbReference>
<keyword evidence="4" id="KW-0283">Flagellar rotation</keyword>
<evidence type="ECO:0000256" key="5">
    <source>
        <dbReference type="ARBA" id="ARBA00022989"/>
    </source>
</evidence>
<keyword evidence="7" id="KW-0653">Protein transport</keyword>
<feature type="transmembrane region" description="Helical" evidence="8">
    <location>
        <begin position="153"/>
        <end position="171"/>
    </location>
</feature>
<evidence type="ECO:0000256" key="4">
    <source>
        <dbReference type="ARBA" id="ARBA00022779"/>
    </source>
</evidence>
<dbReference type="InterPro" id="IPR002898">
    <property type="entry name" value="MotA_ExbB_proton_chnl"/>
</dbReference>
<dbReference type="OrthoDB" id="9806929at2"/>
<comment type="subcellular location">
    <subcellularLocation>
        <location evidence="1">Cell membrane</location>
        <topology evidence="1">Multi-pass membrane protein</topology>
    </subcellularLocation>
    <subcellularLocation>
        <location evidence="7">Membrane</location>
        <topology evidence="7">Multi-pass membrane protein</topology>
    </subcellularLocation>
</comment>
<evidence type="ECO:0000256" key="3">
    <source>
        <dbReference type="ARBA" id="ARBA00022692"/>
    </source>
</evidence>
<evidence type="ECO:0000256" key="1">
    <source>
        <dbReference type="ARBA" id="ARBA00004651"/>
    </source>
</evidence>
<keyword evidence="6 8" id="KW-0472">Membrane</keyword>
<comment type="caution">
    <text evidence="11">The sequence shown here is derived from an EMBL/GenBank/DDBJ whole genome shotgun (WGS) entry which is preliminary data.</text>
</comment>
<comment type="similarity">
    <text evidence="7">Belongs to the exbB/tolQ family.</text>
</comment>
<dbReference type="STRING" id="1818881.A3196_19460"/>
<keyword evidence="7" id="KW-0813">Transport</keyword>
<evidence type="ECO:0000256" key="2">
    <source>
        <dbReference type="ARBA" id="ARBA00022475"/>
    </source>
</evidence>
<evidence type="ECO:0000256" key="7">
    <source>
        <dbReference type="RuleBase" id="RU004057"/>
    </source>
</evidence>
<proteinExistence type="inferred from homology"/>
<keyword evidence="11" id="KW-0966">Cell projection</keyword>
<keyword evidence="11" id="KW-0282">Flagellum</keyword>
<keyword evidence="12" id="KW-1185">Reference proteome</keyword>
<keyword evidence="2" id="KW-1003">Cell membrane</keyword>
<keyword evidence="3 8" id="KW-0812">Transmembrane</keyword>
<reference evidence="11 12" key="1">
    <citation type="submission" date="2016-03" db="EMBL/GenBank/DDBJ databases">
        <title>Chemosynthetic sulphur-oxidizing symbionts of marine invertebrate animals are capable of nitrogen fixation.</title>
        <authorList>
            <person name="Petersen J.M."/>
            <person name="Kemper A."/>
            <person name="Gruber-Vodicka H."/>
            <person name="Cardini U."/>
            <person name="Geest Mvander."/>
            <person name="Kleiner M."/>
            <person name="Bulgheresi S."/>
            <person name="Fussmann M."/>
            <person name="Herbold C."/>
            <person name="Seah B.K.B."/>
            <person name="Antony C.Paul."/>
            <person name="Liu D."/>
            <person name="Belitz A."/>
            <person name="Weber M."/>
        </authorList>
    </citation>
    <scope>NUCLEOTIDE SEQUENCE [LARGE SCALE GENOMIC DNA]</scope>
    <source>
        <strain evidence="11">G_D</strain>
    </source>
</reference>
<dbReference type="GO" id="GO:0015031">
    <property type="term" value="P:protein transport"/>
    <property type="evidence" value="ECO:0007669"/>
    <property type="project" value="UniProtKB-KW"/>
</dbReference>
<evidence type="ECO:0000256" key="8">
    <source>
        <dbReference type="SAM" id="Phobius"/>
    </source>
</evidence>
<name>A0A1E2UHS2_9GAMM</name>
<gene>
    <name evidence="11" type="primary">motC</name>
    <name evidence="11" type="ORF">A3196_19460</name>
</gene>
<accession>A0A1E2UHS2</accession>
<dbReference type="InterPro" id="IPR047055">
    <property type="entry name" value="MotA-like"/>
</dbReference>
<sequence length="248" mass="26683">MRVDFLSFIGIVVAFLAILGGNWLEGGHMDSLVNGPAMVIVIGGTIGAILLQTPVPVFWHALRLSGRVFLPARLDMPTTIEKLVQWSNIARKEGLLGLETIADEEPDPFIRKGMQLLVDGSEPDALRSILEMEVDASEQYDIQASKVFEGMGGYSPTIGIIGAVMGLIHVMQNLADPSKLGSGIATAFVATIYGVGLANLFLLPIAAKLKTQSEHISKFREMVIEGVIGIAEGDNPRSIETKLKGFLQ</sequence>
<evidence type="ECO:0000256" key="6">
    <source>
        <dbReference type="ARBA" id="ARBA00023136"/>
    </source>
</evidence>
<evidence type="ECO:0000313" key="11">
    <source>
        <dbReference type="EMBL" id="ODB92945.1"/>
    </source>
</evidence>
<organism evidence="11 12">
    <name type="scientific">Candidatus Thiodiazotropha endoloripes</name>
    <dbReference type="NCBI Taxonomy" id="1818881"/>
    <lineage>
        <taxon>Bacteria</taxon>
        <taxon>Pseudomonadati</taxon>
        <taxon>Pseudomonadota</taxon>
        <taxon>Gammaproteobacteria</taxon>
        <taxon>Chromatiales</taxon>
        <taxon>Sedimenticolaceae</taxon>
        <taxon>Candidatus Thiodiazotropha</taxon>
    </lineage>
</organism>
<dbReference type="Pfam" id="PF01618">
    <property type="entry name" value="MotA_ExbB"/>
    <property type="match status" value="1"/>
</dbReference>
<protein>
    <submittedName>
        <fullName evidence="11">Flagellar motor protein</fullName>
    </submittedName>
</protein>
<keyword evidence="5 8" id="KW-1133">Transmembrane helix</keyword>
<dbReference type="NCBIfam" id="NF006583">
    <property type="entry name" value="PRK09109.1"/>
    <property type="match status" value="1"/>
</dbReference>
<dbReference type="Pfam" id="PF20560">
    <property type="entry name" value="MotA_N"/>
    <property type="match status" value="1"/>
</dbReference>
<dbReference type="Proteomes" id="UP000094849">
    <property type="component" value="Unassembled WGS sequence"/>
</dbReference>
<dbReference type="EMBL" id="LVJZ01000005">
    <property type="protein sequence ID" value="ODB92945.1"/>
    <property type="molecule type" value="Genomic_DNA"/>
</dbReference>
<dbReference type="InterPro" id="IPR046786">
    <property type="entry name" value="MotA_N"/>
</dbReference>
<dbReference type="PANTHER" id="PTHR30433">
    <property type="entry name" value="CHEMOTAXIS PROTEIN MOTA"/>
    <property type="match status" value="1"/>
</dbReference>
<dbReference type="AlphaFoldDB" id="A0A1E2UHS2"/>
<feature type="transmembrane region" description="Helical" evidence="8">
    <location>
        <begin position="183"/>
        <end position="203"/>
    </location>
</feature>
<dbReference type="GO" id="GO:0005886">
    <property type="term" value="C:plasma membrane"/>
    <property type="evidence" value="ECO:0007669"/>
    <property type="project" value="UniProtKB-SubCell"/>
</dbReference>
<evidence type="ECO:0000313" key="12">
    <source>
        <dbReference type="Proteomes" id="UP000094849"/>
    </source>
</evidence>
<feature type="transmembrane region" description="Helical" evidence="8">
    <location>
        <begin position="36"/>
        <end position="59"/>
    </location>
</feature>
<dbReference type="GO" id="GO:0006935">
    <property type="term" value="P:chemotaxis"/>
    <property type="evidence" value="ECO:0007669"/>
    <property type="project" value="InterPro"/>
</dbReference>
<dbReference type="RefSeq" id="WP_069006460.1">
    <property type="nucleotide sequence ID" value="NZ_LVJW01000007.1"/>
</dbReference>
<evidence type="ECO:0000259" key="10">
    <source>
        <dbReference type="Pfam" id="PF20560"/>
    </source>
</evidence>